<dbReference type="STRING" id="999415.HMPREF9943_01473"/>
<keyword evidence="7" id="KW-0862">Zinc</keyword>
<evidence type="ECO:0000256" key="9">
    <source>
        <dbReference type="ARBA" id="ARBA00048968"/>
    </source>
</evidence>
<comment type="similarity">
    <text evidence="3 11">Belongs to the purine nucleoside phosphorylase YfiH/LACC1 family.</text>
</comment>
<sequence length="257" mass="29413">MIELIPVFFNNHQVEAYSVPAFDKEGHNFNLSLSSYDPKQALLNRKTLAALLDTDLDHMIVPHQEHTVHFRKVSLEDGGKGMYSLDDAFMHCDGLYTTDSDLILMTSHADCCPVLLYDSSIPLIAAIHSGWKGTVHEITGRITKYLIEKENVNPLTLKAFIGPSIEQRNFEAMDDIIDAVKKMSFNTDEYYIKKDDTHYLLNSKGLISKQLTLLGIPEKNIFVSEICTMEDPRYFSYRKTKTKDRNMCIIRLRNTNI</sequence>
<evidence type="ECO:0000313" key="12">
    <source>
        <dbReference type="EMBL" id="EMD16070.1"/>
    </source>
</evidence>
<comment type="catalytic activity">
    <reaction evidence="1">
        <text>inosine + phosphate = alpha-D-ribose 1-phosphate + hypoxanthine</text>
        <dbReference type="Rhea" id="RHEA:27646"/>
        <dbReference type="ChEBI" id="CHEBI:17368"/>
        <dbReference type="ChEBI" id="CHEBI:17596"/>
        <dbReference type="ChEBI" id="CHEBI:43474"/>
        <dbReference type="ChEBI" id="CHEBI:57720"/>
        <dbReference type="EC" id="2.4.2.1"/>
    </reaction>
    <physiologicalReaction direction="left-to-right" evidence="1">
        <dbReference type="Rhea" id="RHEA:27647"/>
    </physiologicalReaction>
</comment>
<dbReference type="NCBIfam" id="TIGR00726">
    <property type="entry name" value="peptidoglycan editing factor PgeF"/>
    <property type="match status" value="1"/>
</dbReference>
<protein>
    <recommendedName>
        <fullName evidence="11">Purine nucleoside phosphorylase</fullName>
    </recommendedName>
</protein>
<evidence type="ECO:0000256" key="3">
    <source>
        <dbReference type="ARBA" id="ARBA00007353"/>
    </source>
</evidence>
<keyword evidence="13" id="KW-1185">Reference proteome</keyword>
<dbReference type="RefSeq" id="WP_004803605.1">
    <property type="nucleotide sequence ID" value="NZ_KB446649.1"/>
</dbReference>
<keyword evidence="5" id="KW-0479">Metal-binding</keyword>
<comment type="catalytic activity">
    <reaction evidence="8">
        <text>adenosine + H2O + H(+) = inosine + NH4(+)</text>
        <dbReference type="Rhea" id="RHEA:24408"/>
        <dbReference type="ChEBI" id="CHEBI:15377"/>
        <dbReference type="ChEBI" id="CHEBI:15378"/>
        <dbReference type="ChEBI" id="CHEBI:16335"/>
        <dbReference type="ChEBI" id="CHEBI:17596"/>
        <dbReference type="ChEBI" id="CHEBI:28938"/>
        <dbReference type="EC" id="3.5.4.4"/>
    </reaction>
    <physiologicalReaction direction="left-to-right" evidence="8">
        <dbReference type="Rhea" id="RHEA:24409"/>
    </physiologicalReaction>
</comment>
<dbReference type="BioCyc" id="ECAT999415-HMP:GTTI-1517-MONOMER"/>
<dbReference type="InterPro" id="IPR003730">
    <property type="entry name" value="Cu_polyphenol_OxRdtase"/>
</dbReference>
<comment type="catalytic activity">
    <reaction evidence="10">
        <text>S-methyl-5'-thioadenosine + phosphate = 5-(methylsulfanyl)-alpha-D-ribose 1-phosphate + adenine</text>
        <dbReference type="Rhea" id="RHEA:11852"/>
        <dbReference type="ChEBI" id="CHEBI:16708"/>
        <dbReference type="ChEBI" id="CHEBI:17509"/>
        <dbReference type="ChEBI" id="CHEBI:43474"/>
        <dbReference type="ChEBI" id="CHEBI:58533"/>
        <dbReference type="EC" id="2.4.2.28"/>
    </reaction>
    <physiologicalReaction direction="left-to-right" evidence="10">
        <dbReference type="Rhea" id="RHEA:11853"/>
    </physiologicalReaction>
</comment>
<dbReference type="PANTHER" id="PTHR30616">
    <property type="entry name" value="UNCHARACTERIZED PROTEIN YFIH"/>
    <property type="match status" value="1"/>
</dbReference>
<evidence type="ECO:0000256" key="2">
    <source>
        <dbReference type="ARBA" id="ARBA00003215"/>
    </source>
</evidence>
<evidence type="ECO:0000256" key="5">
    <source>
        <dbReference type="ARBA" id="ARBA00022723"/>
    </source>
</evidence>
<comment type="catalytic activity">
    <reaction evidence="9">
        <text>adenosine + phosphate = alpha-D-ribose 1-phosphate + adenine</text>
        <dbReference type="Rhea" id="RHEA:27642"/>
        <dbReference type="ChEBI" id="CHEBI:16335"/>
        <dbReference type="ChEBI" id="CHEBI:16708"/>
        <dbReference type="ChEBI" id="CHEBI:43474"/>
        <dbReference type="ChEBI" id="CHEBI:57720"/>
        <dbReference type="EC" id="2.4.2.1"/>
    </reaction>
    <physiologicalReaction direction="left-to-right" evidence="9">
        <dbReference type="Rhea" id="RHEA:27643"/>
    </physiologicalReaction>
</comment>
<comment type="caution">
    <text evidence="12">The sequence shown here is derived from an EMBL/GenBank/DDBJ whole genome shotgun (WGS) entry which is preliminary data.</text>
</comment>
<evidence type="ECO:0000313" key="13">
    <source>
        <dbReference type="Proteomes" id="UP000011758"/>
    </source>
</evidence>
<name>M2PZG5_9FIRM</name>
<proteinExistence type="inferred from homology"/>
<dbReference type="PANTHER" id="PTHR30616:SF2">
    <property type="entry name" value="PURINE NUCLEOSIDE PHOSPHORYLASE LACC1"/>
    <property type="match status" value="1"/>
</dbReference>
<gene>
    <name evidence="12" type="ORF">HMPREF9943_01473</name>
</gene>
<dbReference type="InterPro" id="IPR038371">
    <property type="entry name" value="Cu_polyphenol_OxRdtase_sf"/>
</dbReference>
<dbReference type="Proteomes" id="UP000011758">
    <property type="component" value="Unassembled WGS sequence"/>
</dbReference>
<dbReference type="SUPFAM" id="SSF64438">
    <property type="entry name" value="CNF1/YfiH-like putative cysteine hydrolases"/>
    <property type="match status" value="1"/>
</dbReference>
<dbReference type="PATRIC" id="fig|999415.3.peg.1500"/>
<reference evidence="12 13" key="1">
    <citation type="submission" date="2013-02" db="EMBL/GenBank/DDBJ databases">
        <title>The Genome Sequence of Lactobacillus catenaformis F0143.</title>
        <authorList>
            <consortium name="The Broad Institute Genome Sequencing Platform"/>
            <person name="Earl A."/>
            <person name="Ward D."/>
            <person name="Feldgarden M."/>
            <person name="Gevers D."/>
            <person name="Izard J."/>
            <person name="Blanton J.M."/>
            <person name="Mathney J."/>
            <person name="Dewhirst F.E."/>
            <person name="Young S.K."/>
            <person name="Zeng Q."/>
            <person name="Gargeya S."/>
            <person name="Fitzgerald M."/>
            <person name="Haas B."/>
            <person name="Abouelleil A."/>
            <person name="Alvarado L."/>
            <person name="Arachchi H.M."/>
            <person name="Berlin A."/>
            <person name="Chapman S.B."/>
            <person name="Gearin G."/>
            <person name="Goldberg J."/>
            <person name="Griggs A."/>
            <person name="Gujja S."/>
            <person name="Hansen M."/>
            <person name="Heiman D."/>
            <person name="Howarth C."/>
            <person name="Larimer J."/>
            <person name="Lui A."/>
            <person name="MacDonald P.J.P."/>
            <person name="McCowen C."/>
            <person name="Montmayeur A."/>
            <person name="Murphy C."/>
            <person name="Neiman D."/>
            <person name="Pearson M."/>
            <person name="Priest M."/>
            <person name="Roberts A."/>
            <person name="Saif S."/>
            <person name="Shea T."/>
            <person name="Sisk P."/>
            <person name="Stolte C."/>
            <person name="Sykes S."/>
            <person name="Wortman J."/>
            <person name="Nusbaum C."/>
            <person name="Birren B."/>
        </authorList>
    </citation>
    <scope>NUCLEOTIDE SEQUENCE [LARGE SCALE GENOMIC DNA]</scope>
    <source>
        <strain evidence="12 13">OT 569</strain>
    </source>
</reference>
<dbReference type="GO" id="GO:0017061">
    <property type="term" value="F:S-methyl-5-thioadenosine phosphorylase activity"/>
    <property type="evidence" value="ECO:0007669"/>
    <property type="project" value="UniProtKB-EC"/>
</dbReference>
<evidence type="ECO:0000256" key="6">
    <source>
        <dbReference type="ARBA" id="ARBA00022801"/>
    </source>
</evidence>
<dbReference type="eggNOG" id="COG1496">
    <property type="taxonomic scope" value="Bacteria"/>
</dbReference>
<dbReference type="InterPro" id="IPR011324">
    <property type="entry name" value="Cytotoxic_necrot_fac-like_cat"/>
</dbReference>
<keyword evidence="4" id="KW-0808">Transferase</keyword>
<evidence type="ECO:0000256" key="8">
    <source>
        <dbReference type="ARBA" id="ARBA00047989"/>
    </source>
</evidence>
<organism evidence="12 13">
    <name type="scientific">Eggerthia catenaformis OT 569 = DSM 20559</name>
    <dbReference type="NCBI Taxonomy" id="999415"/>
    <lineage>
        <taxon>Bacteria</taxon>
        <taxon>Bacillati</taxon>
        <taxon>Bacillota</taxon>
        <taxon>Erysipelotrichia</taxon>
        <taxon>Erysipelotrichales</taxon>
        <taxon>Coprobacillaceae</taxon>
        <taxon>Eggerthia</taxon>
    </lineage>
</organism>
<evidence type="ECO:0000256" key="4">
    <source>
        <dbReference type="ARBA" id="ARBA00022679"/>
    </source>
</evidence>
<dbReference type="Gene3D" id="3.60.140.10">
    <property type="entry name" value="CNF1/YfiH-like putative cysteine hydrolases"/>
    <property type="match status" value="1"/>
</dbReference>
<evidence type="ECO:0000256" key="7">
    <source>
        <dbReference type="ARBA" id="ARBA00022833"/>
    </source>
</evidence>
<comment type="function">
    <text evidence="2">Purine nucleoside enzyme that catalyzes the phosphorolysis of adenosine and inosine nucleosides, yielding D-ribose 1-phosphate and the respective free bases, adenine and hypoxanthine. Also catalyzes the phosphorolysis of S-methyl-5'-thioadenosine into adenine and S-methyl-5-thio-alpha-D-ribose 1-phosphate. Also has adenosine deaminase activity.</text>
</comment>
<dbReference type="EMBL" id="AGEJ01000024">
    <property type="protein sequence ID" value="EMD16070.1"/>
    <property type="molecule type" value="Genomic_DNA"/>
</dbReference>
<evidence type="ECO:0000256" key="11">
    <source>
        <dbReference type="RuleBase" id="RU361274"/>
    </source>
</evidence>
<dbReference type="Pfam" id="PF02578">
    <property type="entry name" value="Cu-oxidase_4"/>
    <property type="match status" value="1"/>
</dbReference>
<dbReference type="AlphaFoldDB" id="M2PZG5"/>
<dbReference type="CDD" id="cd16833">
    <property type="entry name" value="YfiH"/>
    <property type="match status" value="1"/>
</dbReference>
<accession>M2PZG5</accession>
<keyword evidence="6" id="KW-0378">Hydrolase</keyword>
<evidence type="ECO:0000256" key="1">
    <source>
        <dbReference type="ARBA" id="ARBA00000553"/>
    </source>
</evidence>
<dbReference type="GO" id="GO:0005507">
    <property type="term" value="F:copper ion binding"/>
    <property type="evidence" value="ECO:0007669"/>
    <property type="project" value="TreeGrafter"/>
</dbReference>
<evidence type="ECO:0000256" key="10">
    <source>
        <dbReference type="ARBA" id="ARBA00049893"/>
    </source>
</evidence>
<dbReference type="GO" id="GO:0016787">
    <property type="term" value="F:hydrolase activity"/>
    <property type="evidence" value="ECO:0007669"/>
    <property type="project" value="UniProtKB-KW"/>
</dbReference>